<dbReference type="NCBIfam" id="TIGR02273">
    <property type="entry name" value="16S_RimM"/>
    <property type="match status" value="1"/>
</dbReference>
<comment type="similarity">
    <text evidence="5">Belongs to the RimM family.</text>
</comment>
<evidence type="ECO:0000313" key="8">
    <source>
        <dbReference type="EMBL" id="GAA1562154.1"/>
    </source>
</evidence>
<sequence>MEGRTPWGAALRLIFGSTPVRSGPVRVERDTRVLVTVGRIGRAHGIKGEVGMIVRTDEPDLRFADGAVLMTEDKPARALTVESSRWHSGRLLVKFVEAPDRTAAENLRNLAVQAEIAEDERPEDPEEYYDRELIGLAVRTTDGEQAGEVIDVVHLPSQDLLEIRRPAGNAVLVPLVEELVPEIDLGAGFVLVADRPGLLDPEGAEVVPTDPDAG</sequence>
<dbReference type="SUPFAM" id="SSF50346">
    <property type="entry name" value="PRC-barrel domain"/>
    <property type="match status" value="1"/>
</dbReference>
<dbReference type="Pfam" id="PF01782">
    <property type="entry name" value="RimM"/>
    <property type="match status" value="1"/>
</dbReference>
<dbReference type="PANTHER" id="PTHR33692:SF1">
    <property type="entry name" value="RIBOSOME MATURATION FACTOR RIMM"/>
    <property type="match status" value="1"/>
</dbReference>
<reference evidence="8 9" key="1">
    <citation type="journal article" date="2019" name="Int. J. Syst. Evol. Microbiol.">
        <title>The Global Catalogue of Microorganisms (GCM) 10K type strain sequencing project: providing services to taxonomists for standard genome sequencing and annotation.</title>
        <authorList>
            <consortium name="The Broad Institute Genomics Platform"/>
            <consortium name="The Broad Institute Genome Sequencing Center for Infectious Disease"/>
            <person name="Wu L."/>
            <person name="Ma J."/>
        </authorList>
    </citation>
    <scope>NUCLEOTIDE SEQUENCE [LARGE SCALE GENOMIC DNA]</scope>
    <source>
        <strain evidence="8 9">JCM 14303</strain>
    </source>
</reference>
<dbReference type="InterPro" id="IPR011961">
    <property type="entry name" value="RimM"/>
</dbReference>
<evidence type="ECO:0000259" key="6">
    <source>
        <dbReference type="Pfam" id="PF01782"/>
    </source>
</evidence>
<evidence type="ECO:0000256" key="5">
    <source>
        <dbReference type="HAMAP-Rule" id="MF_00014"/>
    </source>
</evidence>
<dbReference type="InterPro" id="IPR056792">
    <property type="entry name" value="PRC_RimM"/>
</dbReference>
<keyword evidence="1 5" id="KW-0963">Cytoplasm</keyword>
<gene>
    <name evidence="5 8" type="primary">rimM</name>
    <name evidence="8" type="ORF">GCM10009741_79470</name>
</gene>
<accession>A0ABN2CPQ3</accession>
<dbReference type="InterPro" id="IPR011033">
    <property type="entry name" value="PRC_barrel-like_sf"/>
</dbReference>
<evidence type="ECO:0000313" key="9">
    <source>
        <dbReference type="Proteomes" id="UP001500363"/>
    </source>
</evidence>
<name>A0ABN2CPQ3_9ACTN</name>
<dbReference type="HAMAP" id="MF_00014">
    <property type="entry name" value="Ribosome_mat_RimM"/>
    <property type="match status" value="1"/>
</dbReference>
<keyword evidence="4 5" id="KW-0143">Chaperone</keyword>
<organism evidence="8 9">
    <name type="scientific">Kribbella lupini</name>
    <dbReference type="NCBI Taxonomy" id="291602"/>
    <lineage>
        <taxon>Bacteria</taxon>
        <taxon>Bacillati</taxon>
        <taxon>Actinomycetota</taxon>
        <taxon>Actinomycetes</taxon>
        <taxon>Propionibacteriales</taxon>
        <taxon>Kribbellaceae</taxon>
        <taxon>Kribbella</taxon>
    </lineage>
</organism>
<dbReference type="Gene3D" id="2.30.30.240">
    <property type="entry name" value="PRC-barrel domain"/>
    <property type="match status" value="1"/>
</dbReference>
<feature type="domain" description="Ribosome maturation factor RimM PRC barrel" evidence="7">
    <location>
        <begin position="132"/>
        <end position="198"/>
    </location>
</feature>
<dbReference type="PANTHER" id="PTHR33692">
    <property type="entry name" value="RIBOSOME MATURATION FACTOR RIMM"/>
    <property type="match status" value="1"/>
</dbReference>
<comment type="subcellular location">
    <subcellularLocation>
        <location evidence="5">Cytoplasm</location>
    </subcellularLocation>
</comment>
<dbReference type="EMBL" id="BAAANC010000006">
    <property type="protein sequence ID" value="GAA1562154.1"/>
    <property type="molecule type" value="Genomic_DNA"/>
</dbReference>
<protein>
    <recommendedName>
        <fullName evidence="5">Ribosome maturation factor RimM</fullName>
    </recommendedName>
</protein>
<comment type="caution">
    <text evidence="8">The sequence shown here is derived from an EMBL/GenBank/DDBJ whole genome shotgun (WGS) entry which is preliminary data.</text>
</comment>
<keyword evidence="2 5" id="KW-0690">Ribosome biogenesis</keyword>
<dbReference type="Gene3D" id="2.40.30.60">
    <property type="entry name" value="RimM"/>
    <property type="match status" value="1"/>
</dbReference>
<keyword evidence="3 5" id="KW-0698">rRNA processing</keyword>
<proteinExistence type="inferred from homology"/>
<evidence type="ECO:0000256" key="4">
    <source>
        <dbReference type="ARBA" id="ARBA00023186"/>
    </source>
</evidence>
<dbReference type="InterPro" id="IPR036976">
    <property type="entry name" value="RimM_N_sf"/>
</dbReference>
<dbReference type="Proteomes" id="UP001500363">
    <property type="component" value="Unassembled WGS sequence"/>
</dbReference>
<evidence type="ECO:0000256" key="2">
    <source>
        <dbReference type="ARBA" id="ARBA00022517"/>
    </source>
</evidence>
<comment type="subunit">
    <text evidence="5">Binds ribosomal protein uS19.</text>
</comment>
<evidence type="ECO:0000259" key="7">
    <source>
        <dbReference type="Pfam" id="PF24986"/>
    </source>
</evidence>
<dbReference type="SUPFAM" id="SSF50447">
    <property type="entry name" value="Translation proteins"/>
    <property type="match status" value="1"/>
</dbReference>
<comment type="function">
    <text evidence="5">An accessory protein needed during the final step in the assembly of 30S ribosomal subunit, possibly for assembly of the head region. Essential for efficient processing of 16S rRNA. May be needed both before and after RbfA during the maturation of 16S rRNA. It has affinity for free ribosomal 30S subunits but not for 70S ribosomes.</text>
</comment>
<dbReference type="InterPro" id="IPR002676">
    <property type="entry name" value="RimM_N"/>
</dbReference>
<feature type="domain" description="RimM N-terminal" evidence="6">
    <location>
        <begin position="36"/>
        <end position="115"/>
    </location>
</feature>
<dbReference type="InterPro" id="IPR009000">
    <property type="entry name" value="Transl_B-barrel_sf"/>
</dbReference>
<comment type="domain">
    <text evidence="5">The PRC barrel domain binds ribosomal protein uS19.</text>
</comment>
<evidence type="ECO:0000256" key="1">
    <source>
        <dbReference type="ARBA" id="ARBA00022490"/>
    </source>
</evidence>
<keyword evidence="9" id="KW-1185">Reference proteome</keyword>
<dbReference type="Pfam" id="PF24986">
    <property type="entry name" value="PRC_RimM"/>
    <property type="match status" value="1"/>
</dbReference>
<evidence type="ECO:0000256" key="3">
    <source>
        <dbReference type="ARBA" id="ARBA00022552"/>
    </source>
</evidence>